<keyword evidence="10" id="KW-0413">Isomerase</keyword>
<gene>
    <name evidence="18" type="ordered locus">Hoch_5037</name>
</gene>
<dbReference type="OrthoDB" id="337582at2"/>
<evidence type="ECO:0000256" key="13">
    <source>
        <dbReference type="ARBA" id="ARBA00049723"/>
    </source>
</evidence>
<dbReference type="SUPFAM" id="SSF51905">
    <property type="entry name" value="FAD/NAD(P)-binding domain"/>
    <property type="match status" value="1"/>
</dbReference>
<dbReference type="RefSeq" id="WP_012830117.1">
    <property type="nucleotide sequence ID" value="NC_013440.1"/>
</dbReference>
<dbReference type="InterPro" id="IPR036188">
    <property type="entry name" value="FAD/NAD-bd_sf"/>
</dbReference>
<dbReference type="EC" id="5.3.3.1" evidence="11"/>
<evidence type="ECO:0000256" key="7">
    <source>
        <dbReference type="ARBA" id="ARBA00023098"/>
    </source>
</evidence>
<comment type="similarity">
    <text evidence="2">Belongs to the GMC oxidoreductase family.</text>
</comment>
<accession>D0LVG4</accession>
<dbReference type="GO" id="GO:0004769">
    <property type="term" value="F:steroid Delta-isomerase activity"/>
    <property type="evidence" value="ECO:0007669"/>
    <property type="project" value="UniProtKB-EC"/>
</dbReference>
<keyword evidence="3" id="KW-0153">Cholesterol metabolism</keyword>
<dbReference type="EC" id="1.1.3.6" evidence="13"/>
<dbReference type="Pfam" id="PF00732">
    <property type="entry name" value="GMC_oxred_N"/>
    <property type="match status" value="1"/>
</dbReference>
<dbReference type="Pfam" id="PF05199">
    <property type="entry name" value="GMC_oxred_C"/>
    <property type="match status" value="1"/>
</dbReference>
<evidence type="ECO:0000313" key="19">
    <source>
        <dbReference type="Proteomes" id="UP000001880"/>
    </source>
</evidence>
<keyword evidence="19" id="KW-1185">Reference proteome</keyword>
<evidence type="ECO:0000256" key="14">
    <source>
        <dbReference type="ARBA" id="ARBA00049744"/>
    </source>
</evidence>
<evidence type="ECO:0000313" key="18">
    <source>
        <dbReference type="EMBL" id="ACY17525.1"/>
    </source>
</evidence>
<keyword evidence="8" id="KW-1207">Sterol metabolism</keyword>
<evidence type="ECO:0000259" key="16">
    <source>
        <dbReference type="Pfam" id="PF00732"/>
    </source>
</evidence>
<dbReference type="Proteomes" id="UP000001880">
    <property type="component" value="Chromosome"/>
</dbReference>
<dbReference type="PANTHER" id="PTHR47470:SF1">
    <property type="entry name" value="FAD-DEPENDENT OXIDOREDUCTASE 2 FAD BINDING DOMAIN-CONTAINING PROTEIN"/>
    <property type="match status" value="1"/>
</dbReference>
<dbReference type="InterPro" id="IPR007867">
    <property type="entry name" value="GMC_OxRtase_C"/>
</dbReference>
<dbReference type="GO" id="GO:0008203">
    <property type="term" value="P:cholesterol metabolic process"/>
    <property type="evidence" value="ECO:0007669"/>
    <property type="project" value="UniProtKB-KW"/>
</dbReference>
<dbReference type="eggNOG" id="COG2303">
    <property type="taxonomic scope" value="Bacteria"/>
</dbReference>
<evidence type="ECO:0000256" key="12">
    <source>
        <dbReference type="ARBA" id="ARBA00049645"/>
    </source>
</evidence>
<dbReference type="HOGENOM" id="CLU_002483_2_0_7"/>
<keyword evidence="5" id="KW-0274">FAD</keyword>
<dbReference type="GO" id="GO:0050660">
    <property type="term" value="F:flavin adenine dinucleotide binding"/>
    <property type="evidence" value="ECO:0007669"/>
    <property type="project" value="InterPro"/>
</dbReference>
<dbReference type="KEGG" id="hoh:Hoch_5037"/>
<evidence type="ECO:0000256" key="10">
    <source>
        <dbReference type="ARBA" id="ARBA00023235"/>
    </source>
</evidence>
<dbReference type="PANTHER" id="PTHR47470">
    <property type="entry name" value="CHOLESTEROL OXIDASE"/>
    <property type="match status" value="1"/>
</dbReference>
<keyword evidence="6" id="KW-0560">Oxidoreductase</keyword>
<evidence type="ECO:0000256" key="2">
    <source>
        <dbReference type="ARBA" id="ARBA00010790"/>
    </source>
</evidence>
<protein>
    <recommendedName>
        <fullName evidence="14">Cholesterol oxidase</fullName>
        <ecNumber evidence="13">1.1.3.6</ecNumber>
        <ecNumber evidence="11">5.3.3.1</ecNumber>
    </recommendedName>
    <alternativeName>
        <fullName evidence="15">Cholesterol isomerase</fullName>
    </alternativeName>
</protein>
<name>D0LVG4_HALO1</name>
<dbReference type="STRING" id="502025.Hoch_5037"/>
<feature type="domain" description="Glucose-methanol-choline oxidoreductase N-terminal" evidence="16">
    <location>
        <begin position="199"/>
        <end position="296"/>
    </location>
</feature>
<dbReference type="Pfam" id="PF13450">
    <property type="entry name" value="NAD_binding_8"/>
    <property type="match status" value="1"/>
</dbReference>
<evidence type="ECO:0000259" key="17">
    <source>
        <dbReference type="Pfam" id="PF05199"/>
    </source>
</evidence>
<evidence type="ECO:0000256" key="4">
    <source>
        <dbReference type="ARBA" id="ARBA00022630"/>
    </source>
</evidence>
<dbReference type="InterPro" id="IPR052542">
    <property type="entry name" value="Cholesterol_Oxidase"/>
</dbReference>
<dbReference type="GO" id="GO:0016995">
    <property type="term" value="F:cholesterol oxidase activity"/>
    <property type="evidence" value="ECO:0007669"/>
    <property type="project" value="UniProtKB-EC"/>
</dbReference>
<evidence type="ECO:0000256" key="15">
    <source>
        <dbReference type="ARBA" id="ARBA00049778"/>
    </source>
</evidence>
<evidence type="ECO:0000256" key="6">
    <source>
        <dbReference type="ARBA" id="ARBA00023002"/>
    </source>
</evidence>
<reference evidence="18 19" key="1">
    <citation type="journal article" date="2010" name="Stand. Genomic Sci.">
        <title>Complete genome sequence of Haliangium ochraceum type strain (SMP-2).</title>
        <authorList>
            <consortium name="US DOE Joint Genome Institute (JGI-PGF)"/>
            <person name="Ivanova N."/>
            <person name="Daum C."/>
            <person name="Lang E."/>
            <person name="Abt B."/>
            <person name="Kopitz M."/>
            <person name="Saunders E."/>
            <person name="Lapidus A."/>
            <person name="Lucas S."/>
            <person name="Glavina Del Rio T."/>
            <person name="Nolan M."/>
            <person name="Tice H."/>
            <person name="Copeland A."/>
            <person name="Cheng J.F."/>
            <person name="Chen F."/>
            <person name="Bruce D."/>
            <person name="Goodwin L."/>
            <person name="Pitluck S."/>
            <person name="Mavromatis K."/>
            <person name="Pati A."/>
            <person name="Mikhailova N."/>
            <person name="Chen A."/>
            <person name="Palaniappan K."/>
            <person name="Land M."/>
            <person name="Hauser L."/>
            <person name="Chang Y.J."/>
            <person name="Jeffries C.D."/>
            <person name="Detter J.C."/>
            <person name="Brettin T."/>
            <person name="Rohde M."/>
            <person name="Goker M."/>
            <person name="Bristow J."/>
            <person name="Markowitz V."/>
            <person name="Eisen J.A."/>
            <person name="Hugenholtz P."/>
            <person name="Kyrpides N.C."/>
            <person name="Klenk H.P."/>
        </authorList>
    </citation>
    <scope>NUCLEOTIDE SEQUENCE [LARGE SCALE GENOMIC DNA]</scope>
    <source>
        <strain evidence="19">DSM 14365 / CIP 107738 / JCM 11303 / AJ 13395 / SMP-2</strain>
    </source>
</reference>
<evidence type="ECO:0000256" key="11">
    <source>
        <dbReference type="ARBA" id="ARBA00038856"/>
    </source>
</evidence>
<evidence type="ECO:0000256" key="1">
    <source>
        <dbReference type="ARBA" id="ARBA00001974"/>
    </source>
</evidence>
<organism evidence="18 19">
    <name type="scientific">Haliangium ochraceum (strain DSM 14365 / JCM 11303 / SMP-2)</name>
    <dbReference type="NCBI Taxonomy" id="502025"/>
    <lineage>
        <taxon>Bacteria</taxon>
        <taxon>Pseudomonadati</taxon>
        <taxon>Myxococcota</taxon>
        <taxon>Polyangia</taxon>
        <taxon>Haliangiales</taxon>
        <taxon>Kofleriaceae</taxon>
        <taxon>Haliangium</taxon>
    </lineage>
</organism>
<dbReference type="EMBL" id="CP001804">
    <property type="protein sequence ID" value="ACY17525.1"/>
    <property type="molecule type" value="Genomic_DNA"/>
</dbReference>
<evidence type="ECO:0000256" key="9">
    <source>
        <dbReference type="ARBA" id="ARBA00023221"/>
    </source>
</evidence>
<evidence type="ECO:0000256" key="8">
    <source>
        <dbReference type="ARBA" id="ARBA00023166"/>
    </source>
</evidence>
<keyword evidence="7" id="KW-0443">Lipid metabolism</keyword>
<comment type="pathway">
    <text evidence="12">Steroid metabolism; cholesterol degradation.</text>
</comment>
<feature type="domain" description="Glucose-methanol-choline oxidoreductase C-terminal" evidence="17">
    <location>
        <begin position="501"/>
        <end position="559"/>
    </location>
</feature>
<proteinExistence type="inferred from homology"/>
<comment type="cofactor">
    <cofactor evidence="1">
        <name>FAD</name>
        <dbReference type="ChEBI" id="CHEBI:57692"/>
    </cofactor>
</comment>
<dbReference type="AlphaFoldDB" id="D0LVG4"/>
<dbReference type="Gene3D" id="3.50.50.60">
    <property type="entry name" value="FAD/NAD(P)-binding domain"/>
    <property type="match status" value="3"/>
</dbReference>
<keyword evidence="4" id="KW-0285">Flavoprotein</keyword>
<sequence length="572" mass="62614">MRDKQFDAVIVGSGFGGAVMAYRLAEAGLRVCVLERGKKYPPGSFPRTPAALSRATWDPDAGKQGLFDIWSFRTMDAVTASGLGGGSLVYSNVLLRKDERWFVTEGTTPGVFEHWPVNRADLDPHYDAVEKVLRPKPYPFAQEPYADTPKTHAMRDAAAAVRDCEWFLPPLTVNFAPSDKRPGVPFEGPPDMHGEPRSTCRLCGECNIGCNYGSKDSLDFNYLSMAQRAGAELLTRAEVLSFEPAGAYGYRVNYVEHTPALEGRPYRRSDLPTHTIRAKRLILAAGALGSTALLLRMRRDREAFGKLSRMLGHRFSGNGDLLTMALHCCDRDDHRGPRRIDASFGPVITSAIRVTDALDSPTRPPHDTVHERGLYIEDAGFPAFLAWVLESAPVPSTIGRALGFAHRYLAGHLGFNSDTNLSAELSEFIGDARLTETSLPFLCMGRDVASGVMHVDAGDNLDLHWSMDDSAEYIDRVRQMTQRLADALGGYHADNPLWRLRRFITVHPLGGCPMGRHAGEGVVDSWGHVFGYPGLYVADGATMPGPVGANPSLTIAAMADRCADGILRELGR</sequence>
<dbReference type="InterPro" id="IPR000172">
    <property type="entry name" value="GMC_OxRdtase_N"/>
</dbReference>
<keyword evidence="9" id="KW-0753">Steroid metabolism</keyword>
<evidence type="ECO:0000256" key="3">
    <source>
        <dbReference type="ARBA" id="ARBA00022548"/>
    </source>
</evidence>
<evidence type="ECO:0000256" key="5">
    <source>
        <dbReference type="ARBA" id="ARBA00022827"/>
    </source>
</evidence>